<gene>
    <name evidence="3" type="ORF">CT19425_U330018</name>
</gene>
<organism evidence="3 4">
    <name type="scientific">Cupriavidus taiwanensis</name>
    <dbReference type="NCBI Taxonomy" id="164546"/>
    <lineage>
        <taxon>Bacteria</taxon>
        <taxon>Pseudomonadati</taxon>
        <taxon>Pseudomonadota</taxon>
        <taxon>Betaproteobacteria</taxon>
        <taxon>Burkholderiales</taxon>
        <taxon>Burkholderiaceae</taxon>
        <taxon>Cupriavidus</taxon>
    </lineage>
</organism>
<proteinExistence type="inferred from homology"/>
<dbReference type="Gene3D" id="3.30.530.20">
    <property type="match status" value="1"/>
</dbReference>
<reference evidence="3 4" key="1">
    <citation type="submission" date="2018-01" db="EMBL/GenBank/DDBJ databases">
        <authorList>
            <person name="Gaut B.S."/>
            <person name="Morton B.R."/>
            <person name="Clegg M.T."/>
            <person name="Duvall M.R."/>
        </authorList>
    </citation>
    <scope>NUCLEOTIDE SEQUENCE [LARGE SCALE GENOMIC DNA]</scope>
    <source>
        <strain evidence="3">Cupriavidus taiwanensis LMG 19425</strain>
    </source>
</reference>
<name>A0A375I857_9BURK</name>
<comment type="similarity">
    <text evidence="1">Belongs to the ribosome association toxin RatA family.</text>
</comment>
<dbReference type="Proteomes" id="UP000255505">
    <property type="component" value="Unassembled WGS sequence"/>
</dbReference>
<feature type="domain" description="Coenzyme Q-binding protein COQ10 START" evidence="2">
    <location>
        <begin position="10"/>
        <end position="45"/>
    </location>
</feature>
<dbReference type="AlphaFoldDB" id="A0A375I857"/>
<dbReference type="EMBL" id="OOEF01000027">
    <property type="protein sequence ID" value="SPK69991.1"/>
    <property type="molecule type" value="Genomic_DNA"/>
</dbReference>
<accession>A0A375I857</accession>
<sequence>MSTIEESIDVRVPVQVAYQQWCRFEEFPRFMEGVEEVAIPVCPCRQSNQHWQGRIQRNCPCLPSPCPATLCKTKRPHCARSIGT</sequence>
<evidence type="ECO:0000313" key="4">
    <source>
        <dbReference type="Proteomes" id="UP000255505"/>
    </source>
</evidence>
<evidence type="ECO:0000256" key="1">
    <source>
        <dbReference type="ARBA" id="ARBA00008918"/>
    </source>
</evidence>
<dbReference type="Pfam" id="PF03364">
    <property type="entry name" value="Polyketide_cyc"/>
    <property type="match status" value="1"/>
</dbReference>
<evidence type="ECO:0000313" key="3">
    <source>
        <dbReference type="EMBL" id="SPK69991.1"/>
    </source>
</evidence>
<protein>
    <recommendedName>
        <fullName evidence="2">Coenzyme Q-binding protein COQ10 START domain-containing protein</fullName>
    </recommendedName>
</protein>
<dbReference type="InterPro" id="IPR023393">
    <property type="entry name" value="START-like_dom_sf"/>
</dbReference>
<dbReference type="SUPFAM" id="SSF55961">
    <property type="entry name" value="Bet v1-like"/>
    <property type="match status" value="1"/>
</dbReference>
<dbReference type="InterPro" id="IPR005031">
    <property type="entry name" value="COQ10_START"/>
</dbReference>
<evidence type="ECO:0000259" key="2">
    <source>
        <dbReference type="Pfam" id="PF03364"/>
    </source>
</evidence>